<dbReference type="PANTHER" id="PTHR12537:SF12">
    <property type="entry name" value="MATERNAL PROTEIN PUMILIO"/>
    <property type="match status" value="1"/>
</dbReference>
<accession>A0A813I6B0</accession>
<evidence type="ECO:0000256" key="2">
    <source>
        <dbReference type="PROSITE-ProRule" id="PRU00317"/>
    </source>
</evidence>
<dbReference type="SMART" id="SM00025">
    <property type="entry name" value="Pumilio"/>
    <property type="match status" value="8"/>
</dbReference>
<dbReference type="Pfam" id="PF00806">
    <property type="entry name" value="PUF"/>
    <property type="match status" value="7"/>
</dbReference>
<name>A0A813I6B0_POLGL</name>
<dbReference type="AlphaFoldDB" id="A0A813I6B0"/>
<dbReference type="EMBL" id="CAJNNW010004155">
    <property type="protein sequence ID" value="CAE8646151.1"/>
    <property type="molecule type" value="Genomic_DNA"/>
</dbReference>
<dbReference type="PROSITE" id="PS50303">
    <property type="entry name" value="PUM_HD"/>
    <property type="match status" value="1"/>
</dbReference>
<feature type="repeat" description="Pumilio" evidence="2">
    <location>
        <begin position="613"/>
        <end position="648"/>
    </location>
</feature>
<feature type="repeat" description="Pumilio" evidence="2">
    <location>
        <begin position="469"/>
        <end position="504"/>
    </location>
</feature>
<feature type="repeat" description="Pumilio" evidence="2">
    <location>
        <begin position="577"/>
        <end position="612"/>
    </location>
</feature>
<dbReference type="CDD" id="cd07920">
    <property type="entry name" value="Pumilio"/>
    <property type="match status" value="1"/>
</dbReference>
<dbReference type="InterPro" id="IPR001313">
    <property type="entry name" value="Pumilio_RNA-bd_rpt"/>
</dbReference>
<dbReference type="GO" id="GO:0003729">
    <property type="term" value="F:mRNA binding"/>
    <property type="evidence" value="ECO:0007669"/>
    <property type="project" value="TreeGrafter"/>
</dbReference>
<dbReference type="PROSITE" id="PS50302">
    <property type="entry name" value="PUM"/>
    <property type="match status" value="7"/>
</dbReference>
<dbReference type="InterPro" id="IPR032710">
    <property type="entry name" value="NTF2-like_dom_sf"/>
</dbReference>
<feature type="region of interest" description="Disordered" evidence="4">
    <location>
        <begin position="397"/>
        <end position="426"/>
    </location>
</feature>
<dbReference type="InterPro" id="IPR033133">
    <property type="entry name" value="PUM-HD"/>
</dbReference>
<evidence type="ECO:0000259" key="5">
    <source>
        <dbReference type="PROSITE" id="PS50303"/>
    </source>
</evidence>
<feature type="repeat" description="Pumilio" evidence="2">
    <location>
        <begin position="541"/>
        <end position="576"/>
    </location>
</feature>
<keyword evidence="3" id="KW-0175">Coiled coil</keyword>
<dbReference type="Gene3D" id="1.25.10.10">
    <property type="entry name" value="Leucine-rich Repeat Variant"/>
    <property type="match status" value="1"/>
</dbReference>
<organism evidence="6 7">
    <name type="scientific">Polarella glacialis</name>
    <name type="common">Dinoflagellate</name>
    <dbReference type="NCBI Taxonomy" id="89957"/>
    <lineage>
        <taxon>Eukaryota</taxon>
        <taxon>Sar</taxon>
        <taxon>Alveolata</taxon>
        <taxon>Dinophyceae</taxon>
        <taxon>Suessiales</taxon>
        <taxon>Suessiaceae</taxon>
        <taxon>Polarella</taxon>
    </lineage>
</organism>
<protein>
    <recommendedName>
        <fullName evidence="5">PUM-HD domain-containing protein</fullName>
    </recommendedName>
</protein>
<evidence type="ECO:0000313" key="7">
    <source>
        <dbReference type="Proteomes" id="UP000626109"/>
    </source>
</evidence>
<sequence length="824" mass="91170">MADARALAESAAQTYSQGPLKHWMTGPLTATQLAEVKKEFQELKQKEGMRVPVRSHMDDEEYDWRFGAPPDYDFANFAYLSGKTMQHAEGSLEQVVEDLVKTWEFERSHKLDPAKHKTVDQEKFMIGHDGKKMFNNIEANQVGNYNVLLEGVAPDLWAPGQSWHDTHQNLKDAFSAFPWEILKVFSGPPTVAFSWRHWAHFTGTYKGNKGEGQLVEMFGFATATVSDTLQLQEVNVYYKPEEWLEVMQGKRPSSDMSGAKSLLGPCCPVTGLAGDCEDPMAAAAAFGMYKAPMMPAMPGMCPWFWQMDPCMTGMGGMGGMGMMPGNFMGPMGPMGPMASLPLNGSAGFNPAMGGMSGMGHGMGMMMQQSAPVPESTTSVFSGARSFDRSADVAEASTSVFGGSSSQQAFGGQMKRRGGRVKAKKEEGPATILTGPLTVGELVGSSSADVHTPLAEVRRDGARSQVLLKETLPRVAELARDAEGSRFLQAKLETANTAERNDVLEAILPDVATLAGDASGSAVVQKLLDICTPEQRKAIVEQFRGEVLKLSIKMYGCRVIQKAFQVCPPDLQAMLAGELKNGVIDCIKSMHGNHVVQKCIEQMPPDSVSFVVEAIEGRADQMASHIYGCRIIQRLLEHCAPRRLEKMLDQILRGINKLATDPYGNYVIRHILEHGKEEHKRKIIEECSRNVQDLGRDKHASNVVEKCFEASTTGEHATFLKSERQALILAMLGDKADPNSPIIQLLDDRYGKYVVQSMVDYSRGQEEIEGLHSRISSFPQKKASQNRTYLLEQLEKQMQHLQQQQRQFLQHQLQQLQQQLQQQQQ</sequence>
<dbReference type="InterPro" id="IPR033712">
    <property type="entry name" value="Pumilio_RNA-bd"/>
</dbReference>
<proteinExistence type="predicted"/>
<evidence type="ECO:0000256" key="4">
    <source>
        <dbReference type="SAM" id="MobiDB-lite"/>
    </source>
</evidence>
<reference evidence="6" key="1">
    <citation type="submission" date="2021-02" db="EMBL/GenBank/DDBJ databases">
        <authorList>
            <person name="Dougan E. K."/>
            <person name="Rhodes N."/>
            <person name="Thang M."/>
            <person name="Chan C."/>
        </authorList>
    </citation>
    <scope>NUCLEOTIDE SEQUENCE</scope>
</reference>
<dbReference type="InterPro" id="IPR011989">
    <property type="entry name" value="ARM-like"/>
</dbReference>
<feature type="repeat" description="Pumilio" evidence="2">
    <location>
        <begin position="649"/>
        <end position="684"/>
    </location>
</feature>
<evidence type="ECO:0000256" key="1">
    <source>
        <dbReference type="ARBA" id="ARBA00022737"/>
    </source>
</evidence>
<gene>
    <name evidence="6" type="ORF">PGLA2088_LOCUS4549</name>
</gene>
<dbReference type="PANTHER" id="PTHR12537">
    <property type="entry name" value="RNA BINDING PROTEIN PUMILIO-RELATED"/>
    <property type="match status" value="1"/>
</dbReference>
<feature type="coiled-coil region" evidence="3">
    <location>
        <begin position="783"/>
        <end position="818"/>
    </location>
</feature>
<evidence type="ECO:0000313" key="6">
    <source>
        <dbReference type="EMBL" id="CAE8646151.1"/>
    </source>
</evidence>
<feature type="domain" description="PUM-HD" evidence="5">
    <location>
        <begin position="448"/>
        <end position="819"/>
    </location>
</feature>
<dbReference type="Proteomes" id="UP000626109">
    <property type="component" value="Unassembled WGS sequence"/>
</dbReference>
<dbReference type="SUPFAM" id="SSF54427">
    <property type="entry name" value="NTF2-like"/>
    <property type="match status" value="1"/>
</dbReference>
<feature type="repeat" description="Pumilio" evidence="2">
    <location>
        <begin position="736"/>
        <end position="772"/>
    </location>
</feature>
<dbReference type="InterPro" id="IPR016024">
    <property type="entry name" value="ARM-type_fold"/>
</dbReference>
<dbReference type="GO" id="GO:0010608">
    <property type="term" value="P:post-transcriptional regulation of gene expression"/>
    <property type="evidence" value="ECO:0007669"/>
    <property type="project" value="TreeGrafter"/>
</dbReference>
<evidence type="ECO:0000256" key="3">
    <source>
        <dbReference type="SAM" id="Coils"/>
    </source>
</evidence>
<feature type="repeat" description="Pumilio" evidence="2">
    <location>
        <begin position="505"/>
        <end position="540"/>
    </location>
</feature>
<dbReference type="GO" id="GO:0005737">
    <property type="term" value="C:cytoplasm"/>
    <property type="evidence" value="ECO:0007669"/>
    <property type="project" value="TreeGrafter"/>
</dbReference>
<comment type="caution">
    <text evidence="6">The sequence shown here is derived from an EMBL/GenBank/DDBJ whole genome shotgun (WGS) entry which is preliminary data.</text>
</comment>
<keyword evidence="1" id="KW-0677">Repeat</keyword>
<feature type="compositionally biased region" description="Low complexity" evidence="4">
    <location>
        <begin position="398"/>
        <end position="412"/>
    </location>
</feature>
<dbReference type="SUPFAM" id="SSF48371">
    <property type="entry name" value="ARM repeat"/>
    <property type="match status" value="1"/>
</dbReference>
<dbReference type="Gene3D" id="3.10.450.50">
    <property type="match status" value="1"/>
</dbReference>
<feature type="compositionally biased region" description="Basic residues" evidence="4">
    <location>
        <begin position="413"/>
        <end position="422"/>
    </location>
</feature>